<accession>A0AAE0YI36</accession>
<dbReference type="Proteomes" id="UP001283361">
    <property type="component" value="Unassembled WGS sequence"/>
</dbReference>
<reference evidence="1" key="1">
    <citation type="journal article" date="2023" name="G3 (Bethesda)">
        <title>A reference genome for the long-term kleptoplast-retaining sea slug Elysia crispata morphotype clarki.</title>
        <authorList>
            <person name="Eastman K.E."/>
            <person name="Pendleton A.L."/>
            <person name="Shaikh M.A."/>
            <person name="Suttiyut T."/>
            <person name="Ogas R."/>
            <person name="Tomko P."/>
            <person name="Gavelis G."/>
            <person name="Widhalm J.R."/>
            <person name="Wisecaver J.H."/>
        </authorList>
    </citation>
    <scope>NUCLEOTIDE SEQUENCE</scope>
    <source>
        <strain evidence="1">ECLA1</strain>
    </source>
</reference>
<gene>
    <name evidence="1" type="ORF">RRG08_065251</name>
</gene>
<sequence length="72" mass="8241">MLCTKRKCNDERPQIVKYFKAQQNLPRKPGEYNSIVPTCKMTRSGVGGGELRAGYLSHTGHYYDTFGRFLPE</sequence>
<comment type="caution">
    <text evidence="1">The sequence shown here is derived from an EMBL/GenBank/DDBJ whole genome shotgun (WGS) entry which is preliminary data.</text>
</comment>
<name>A0AAE0YI36_9GAST</name>
<evidence type="ECO:0000313" key="2">
    <source>
        <dbReference type="Proteomes" id="UP001283361"/>
    </source>
</evidence>
<organism evidence="1 2">
    <name type="scientific">Elysia crispata</name>
    <name type="common">lettuce slug</name>
    <dbReference type="NCBI Taxonomy" id="231223"/>
    <lineage>
        <taxon>Eukaryota</taxon>
        <taxon>Metazoa</taxon>
        <taxon>Spiralia</taxon>
        <taxon>Lophotrochozoa</taxon>
        <taxon>Mollusca</taxon>
        <taxon>Gastropoda</taxon>
        <taxon>Heterobranchia</taxon>
        <taxon>Euthyneura</taxon>
        <taxon>Panpulmonata</taxon>
        <taxon>Sacoglossa</taxon>
        <taxon>Placobranchoidea</taxon>
        <taxon>Plakobranchidae</taxon>
        <taxon>Elysia</taxon>
    </lineage>
</organism>
<dbReference type="AlphaFoldDB" id="A0AAE0YI36"/>
<evidence type="ECO:0000313" key="1">
    <source>
        <dbReference type="EMBL" id="KAK3746086.1"/>
    </source>
</evidence>
<protein>
    <submittedName>
        <fullName evidence="1">Uncharacterized protein</fullName>
    </submittedName>
</protein>
<dbReference type="EMBL" id="JAWDGP010006169">
    <property type="protein sequence ID" value="KAK3746086.1"/>
    <property type="molecule type" value="Genomic_DNA"/>
</dbReference>
<keyword evidence="2" id="KW-1185">Reference proteome</keyword>
<proteinExistence type="predicted"/>